<sequence>MSAVSCELSVSTKEAMGLLSPMASLVLTDSFEKLPDQIMYLYAGPYDLQKHRKTTTSDATGRTSTTDQRLFTRSGRRLFHPSLRLNLDLVRVHPTEIRTSISPSSTVELNTTSALANYATEAAIGSSVFLRRDVLNLLHTGSDRNEGSTSASSTLVLNLHMLTTTDINSPKKRLETSRDCLTPKHIFHTDVTPRGESSPVMCSRFGSPPNIYVQKALVLSSGLDPFQGVFGRDSDINMSQSMFSIRTQLFQILPASGEVPSSREKTLPRGCFKSDLEVFGKDGSEPTFAWRESGKPSRKNPSQFTRPRFEPRSPRPQQSSSTRIARWPTTPPRQVFNVGTECLDLGHNNSYPSVAFDERSPSRHLVAFDGYLFISTSNSTHQGERERVIEHERECEIPNTWR</sequence>
<dbReference type="AlphaFoldDB" id="A0A7R9E818"/>
<accession>A0A7R9E818</accession>
<feature type="region of interest" description="Disordered" evidence="1">
    <location>
        <begin position="285"/>
        <end position="331"/>
    </location>
</feature>
<dbReference type="EMBL" id="OB793681">
    <property type="protein sequence ID" value="CAD7428252.1"/>
    <property type="molecule type" value="Genomic_DNA"/>
</dbReference>
<organism evidence="2">
    <name type="scientific">Timema monikensis</name>
    <dbReference type="NCBI Taxonomy" id="170555"/>
    <lineage>
        <taxon>Eukaryota</taxon>
        <taxon>Metazoa</taxon>
        <taxon>Ecdysozoa</taxon>
        <taxon>Arthropoda</taxon>
        <taxon>Hexapoda</taxon>
        <taxon>Insecta</taxon>
        <taxon>Pterygota</taxon>
        <taxon>Neoptera</taxon>
        <taxon>Polyneoptera</taxon>
        <taxon>Phasmatodea</taxon>
        <taxon>Timematodea</taxon>
        <taxon>Timematoidea</taxon>
        <taxon>Timematidae</taxon>
        <taxon>Timema</taxon>
    </lineage>
</organism>
<protein>
    <submittedName>
        <fullName evidence="2">Uncharacterized protein</fullName>
    </submittedName>
</protein>
<reference evidence="2" key="1">
    <citation type="submission" date="2020-11" db="EMBL/GenBank/DDBJ databases">
        <authorList>
            <person name="Tran Van P."/>
        </authorList>
    </citation>
    <scope>NUCLEOTIDE SEQUENCE</scope>
</reference>
<name>A0A7R9E818_9NEOP</name>
<proteinExistence type="predicted"/>
<gene>
    <name evidence="2" type="ORF">TMSB3V08_LOCUS5064</name>
</gene>
<evidence type="ECO:0000313" key="2">
    <source>
        <dbReference type="EMBL" id="CAD7428252.1"/>
    </source>
</evidence>
<evidence type="ECO:0000256" key="1">
    <source>
        <dbReference type="SAM" id="MobiDB-lite"/>
    </source>
</evidence>